<proteinExistence type="predicted"/>
<dbReference type="AlphaFoldDB" id="A0A1W9KWK3"/>
<evidence type="ECO:0000313" key="8">
    <source>
        <dbReference type="Proteomes" id="UP000192505"/>
    </source>
</evidence>
<dbReference type="InterPro" id="IPR025423">
    <property type="entry name" value="TMEM205-like"/>
</dbReference>
<evidence type="ECO:0000256" key="1">
    <source>
        <dbReference type="ARBA" id="ARBA00004370"/>
    </source>
</evidence>
<comment type="subcellular location">
    <subcellularLocation>
        <location evidence="1">Membrane</location>
    </subcellularLocation>
</comment>
<dbReference type="Pfam" id="PF13664">
    <property type="entry name" value="DUF4149"/>
    <property type="match status" value="1"/>
</dbReference>
<evidence type="ECO:0000256" key="4">
    <source>
        <dbReference type="ARBA" id="ARBA00023136"/>
    </source>
</evidence>
<keyword evidence="3 5" id="KW-1133">Transmembrane helix</keyword>
<evidence type="ECO:0000256" key="5">
    <source>
        <dbReference type="SAM" id="Phobius"/>
    </source>
</evidence>
<accession>A0A1W9KWK3</accession>
<evidence type="ECO:0000256" key="3">
    <source>
        <dbReference type="ARBA" id="ARBA00022989"/>
    </source>
</evidence>
<evidence type="ECO:0000256" key="2">
    <source>
        <dbReference type="ARBA" id="ARBA00022692"/>
    </source>
</evidence>
<organism evidence="7 8">
    <name type="scientific">Rhodoferax ferrireducens</name>
    <dbReference type="NCBI Taxonomy" id="192843"/>
    <lineage>
        <taxon>Bacteria</taxon>
        <taxon>Pseudomonadati</taxon>
        <taxon>Pseudomonadota</taxon>
        <taxon>Betaproteobacteria</taxon>
        <taxon>Burkholderiales</taxon>
        <taxon>Comamonadaceae</taxon>
        <taxon>Rhodoferax</taxon>
    </lineage>
</organism>
<feature type="transmembrane region" description="Helical" evidence="5">
    <location>
        <begin position="107"/>
        <end position="125"/>
    </location>
</feature>
<dbReference type="GO" id="GO:0016020">
    <property type="term" value="C:membrane"/>
    <property type="evidence" value="ECO:0007669"/>
    <property type="project" value="UniProtKB-SubCell"/>
</dbReference>
<feature type="transmembrane region" description="Helical" evidence="5">
    <location>
        <begin position="69"/>
        <end position="87"/>
    </location>
</feature>
<feature type="transmembrane region" description="Helical" evidence="5">
    <location>
        <begin position="44"/>
        <end position="63"/>
    </location>
</feature>
<protein>
    <recommendedName>
        <fullName evidence="6">TMEM205-like domain-containing protein</fullName>
    </recommendedName>
</protein>
<dbReference type="Proteomes" id="UP000192505">
    <property type="component" value="Unassembled WGS sequence"/>
</dbReference>
<sequence length="131" mass="14814">MWQYWCNLLVAANVGIMVFFTVVVAPTVFTALPPEWSAAYVRKFFPKYFFFLGVTTAMATTGVNGLGEQLALMVCAVVFFFSCFWLTPRVNLARDNKQSAHFKTLHWLSVGLNMAQLLTFIWLLLPGGMFV</sequence>
<reference evidence="7 8" key="1">
    <citation type="submission" date="2017-01" db="EMBL/GenBank/DDBJ databases">
        <title>Novel large sulfur bacteria in the metagenomes of groundwater-fed chemosynthetic microbial mats in the Lake Huron basin.</title>
        <authorList>
            <person name="Sharrar A.M."/>
            <person name="Flood B.E."/>
            <person name="Bailey J.V."/>
            <person name="Jones D.S."/>
            <person name="Biddanda B."/>
            <person name="Ruberg S.A."/>
            <person name="Marcus D.N."/>
            <person name="Dick G.J."/>
        </authorList>
    </citation>
    <scope>NUCLEOTIDE SEQUENCE [LARGE SCALE GENOMIC DNA]</scope>
    <source>
        <strain evidence="7">A7</strain>
    </source>
</reference>
<gene>
    <name evidence="7" type="ORF">BWK72_03370</name>
</gene>
<feature type="transmembrane region" description="Helical" evidence="5">
    <location>
        <begin position="12"/>
        <end position="32"/>
    </location>
</feature>
<keyword evidence="2 5" id="KW-0812">Transmembrane</keyword>
<keyword evidence="4 5" id="KW-0472">Membrane</keyword>
<feature type="domain" description="TMEM205-like" evidence="6">
    <location>
        <begin position="8"/>
        <end position="96"/>
    </location>
</feature>
<evidence type="ECO:0000313" key="7">
    <source>
        <dbReference type="EMBL" id="OQW89030.1"/>
    </source>
</evidence>
<comment type="caution">
    <text evidence="7">The sequence shown here is derived from an EMBL/GenBank/DDBJ whole genome shotgun (WGS) entry which is preliminary data.</text>
</comment>
<name>A0A1W9KWK3_9BURK</name>
<dbReference type="EMBL" id="MTEI01000002">
    <property type="protein sequence ID" value="OQW89030.1"/>
    <property type="molecule type" value="Genomic_DNA"/>
</dbReference>
<evidence type="ECO:0000259" key="6">
    <source>
        <dbReference type="Pfam" id="PF13664"/>
    </source>
</evidence>